<reference evidence="1 2" key="1">
    <citation type="submission" date="2019-03" db="EMBL/GenBank/DDBJ databases">
        <title>Draft genome sequences of novel Actinobacteria.</title>
        <authorList>
            <person name="Sahin N."/>
            <person name="Ay H."/>
            <person name="Saygin H."/>
        </authorList>
    </citation>
    <scope>NUCLEOTIDE SEQUENCE [LARGE SCALE GENOMIC DNA]</scope>
    <source>
        <strain evidence="1 2">DSM 41900</strain>
    </source>
</reference>
<dbReference type="EMBL" id="SMKI01000203">
    <property type="protein sequence ID" value="TDC73370.1"/>
    <property type="molecule type" value="Genomic_DNA"/>
</dbReference>
<dbReference type="AlphaFoldDB" id="A0A4R4T8H4"/>
<dbReference type="OrthoDB" id="4344762at2"/>
<proteinExistence type="predicted"/>
<keyword evidence="2" id="KW-1185">Reference proteome</keyword>
<accession>A0A4R4T8H4</accession>
<name>A0A4R4T8H4_9ACTN</name>
<gene>
    <name evidence="1" type="ORF">E1283_19350</name>
</gene>
<dbReference type="Proteomes" id="UP000295345">
    <property type="component" value="Unassembled WGS sequence"/>
</dbReference>
<comment type="caution">
    <text evidence="1">The sequence shown here is derived from an EMBL/GenBank/DDBJ whole genome shotgun (WGS) entry which is preliminary data.</text>
</comment>
<organism evidence="1 2">
    <name type="scientific">Streptomyces hainanensis</name>
    <dbReference type="NCBI Taxonomy" id="402648"/>
    <lineage>
        <taxon>Bacteria</taxon>
        <taxon>Bacillati</taxon>
        <taxon>Actinomycetota</taxon>
        <taxon>Actinomycetes</taxon>
        <taxon>Kitasatosporales</taxon>
        <taxon>Streptomycetaceae</taxon>
        <taxon>Streptomyces</taxon>
    </lineage>
</organism>
<sequence length="59" mass="6356">MPERTVAASDPDDVTIVTGLERAVDVAEPVTCRYCGNAIVVDDDHATHCCWRPGKATAR</sequence>
<protein>
    <submittedName>
        <fullName evidence="1">Uncharacterized protein</fullName>
    </submittedName>
</protein>
<evidence type="ECO:0000313" key="2">
    <source>
        <dbReference type="Proteomes" id="UP000295345"/>
    </source>
</evidence>
<evidence type="ECO:0000313" key="1">
    <source>
        <dbReference type="EMBL" id="TDC73370.1"/>
    </source>
</evidence>
<dbReference type="RefSeq" id="WP_132819350.1">
    <property type="nucleotide sequence ID" value="NZ_SMKI01000203.1"/>
</dbReference>